<dbReference type="Gene3D" id="1.10.10.60">
    <property type="entry name" value="Homeodomain-like"/>
    <property type="match status" value="2"/>
</dbReference>
<dbReference type="Pfam" id="PF12833">
    <property type="entry name" value="HTH_18"/>
    <property type="match status" value="1"/>
</dbReference>
<dbReference type="InterPro" id="IPR009057">
    <property type="entry name" value="Homeodomain-like_sf"/>
</dbReference>
<dbReference type="EMBL" id="AP035785">
    <property type="protein sequence ID" value="BFO70105.1"/>
    <property type="molecule type" value="Genomic_DNA"/>
</dbReference>
<sequence>MKEILTINNANDYAHDIGAPTYHRHIAVIHYDEMGKIRHSLNHFNVYAFFVQRNFPSDLAYGVGKYVADTNSLLAYAPGQIGGKDDDGTMAQYHGWVLMFDPEFIYNTDFERNLSHYHFFSYNSNEALKLTDDEIAITNRIMEAIRRELKASLPHSNRIVQDYILLLADFCNRFYDRQFQMATETNTDILARFQNMLLQYYDQGKQYDYGIPSVKRCADALFMSPSYFGDVIRKSLGESPIQYIRRFIIERSKMLLVSGKTIGETAHDMGFEYPQHFTRIFKSETGMTPSTYIETLKSGQQAP</sequence>
<dbReference type="SMART" id="SM00342">
    <property type="entry name" value="HTH_ARAC"/>
    <property type="match status" value="1"/>
</dbReference>
<gene>
    <name evidence="5" type="ORF">GTC17253_00710</name>
</gene>
<keyword evidence="2" id="KW-0238">DNA-binding</keyword>
<dbReference type="GO" id="GO:0003700">
    <property type="term" value="F:DNA-binding transcription factor activity"/>
    <property type="evidence" value="ECO:0007669"/>
    <property type="project" value="InterPro"/>
</dbReference>
<dbReference type="SUPFAM" id="SSF46689">
    <property type="entry name" value="Homeodomain-like"/>
    <property type="match status" value="1"/>
</dbReference>
<feature type="domain" description="HTH araC/xylS-type" evidence="4">
    <location>
        <begin position="195"/>
        <end position="295"/>
    </location>
</feature>
<reference evidence="5" key="1">
    <citation type="submission" date="2024-07" db="EMBL/GenBank/DDBJ databases">
        <title>Complete genome sequence of Prevotella sp. YM-2024 GTC17253.</title>
        <authorList>
            <person name="Hayashi M."/>
            <person name="Muto Y."/>
            <person name="Tanaka K."/>
            <person name="Niwa H."/>
        </authorList>
    </citation>
    <scope>NUCLEOTIDE SEQUENCE</scope>
    <source>
        <strain evidence="5">GTC17253</strain>
    </source>
</reference>
<evidence type="ECO:0000256" key="3">
    <source>
        <dbReference type="ARBA" id="ARBA00023163"/>
    </source>
</evidence>
<dbReference type="GO" id="GO:0043565">
    <property type="term" value="F:sequence-specific DNA binding"/>
    <property type="evidence" value="ECO:0007669"/>
    <property type="project" value="InterPro"/>
</dbReference>
<dbReference type="InterPro" id="IPR018060">
    <property type="entry name" value="HTH_AraC"/>
</dbReference>
<dbReference type="PANTHER" id="PTHR43280:SF32">
    <property type="entry name" value="TRANSCRIPTIONAL REGULATORY PROTEIN"/>
    <property type="match status" value="1"/>
</dbReference>
<keyword evidence="1" id="KW-0805">Transcription regulation</keyword>
<evidence type="ECO:0000256" key="1">
    <source>
        <dbReference type="ARBA" id="ARBA00023015"/>
    </source>
</evidence>
<accession>A0AB33ILH5</accession>
<dbReference type="PROSITE" id="PS01124">
    <property type="entry name" value="HTH_ARAC_FAMILY_2"/>
    <property type="match status" value="1"/>
</dbReference>
<dbReference type="AlphaFoldDB" id="A0AB33ILH5"/>
<evidence type="ECO:0000313" key="5">
    <source>
        <dbReference type="EMBL" id="BFO70105.1"/>
    </source>
</evidence>
<keyword evidence="3" id="KW-0804">Transcription</keyword>
<evidence type="ECO:0000259" key="4">
    <source>
        <dbReference type="PROSITE" id="PS01124"/>
    </source>
</evidence>
<protein>
    <submittedName>
        <fullName evidence="5">Helix-turn-helix domain-containing protein</fullName>
    </submittedName>
</protein>
<proteinExistence type="predicted"/>
<name>A0AB33ILH5_9BACT</name>
<evidence type="ECO:0000256" key="2">
    <source>
        <dbReference type="ARBA" id="ARBA00023125"/>
    </source>
</evidence>
<organism evidence="5">
    <name type="scientific">Prevotella sp. GTC17253</name>
    <dbReference type="NCBI Taxonomy" id="3236793"/>
    <lineage>
        <taxon>Bacteria</taxon>
        <taxon>Pseudomonadati</taxon>
        <taxon>Bacteroidota</taxon>
        <taxon>Bacteroidia</taxon>
        <taxon>Bacteroidales</taxon>
        <taxon>Prevotellaceae</taxon>
        <taxon>Prevotella</taxon>
    </lineage>
</organism>
<dbReference type="PANTHER" id="PTHR43280">
    <property type="entry name" value="ARAC-FAMILY TRANSCRIPTIONAL REGULATOR"/>
    <property type="match status" value="1"/>
</dbReference>